<evidence type="ECO:0000313" key="2">
    <source>
        <dbReference type="Proteomes" id="UP001175271"/>
    </source>
</evidence>
<dbReference type="AlphaFoldDB" id="A0AA39HB93"/>
<comment type="caution">
    <text evidence="1">The sequence shown here is derived from an EMBL/GenBank/DDBJ whole genome shotgun (WGS) entry which is preliminary data.</text>
</comment>
<proteinExistence type="predicted"/>
<dbReference type="Proteomes" id="UP001175271">
    <property type="component" value="Unassembled WGS sequence"/>
</dbReference>
<reference evidence="1" key="1">
    <citation type="submission" date="2023-06" db="EMBL/GenBank/DDBJ databases">
        <title>Genomic analysis of the entomopathogenic nematode Steinernema hermaphroditum.</title>
        <authorList>
            <person name="Schwarz E.M."/>
            <person name="Heppert J.K."/>
            <person name="Baniya A."/>
            <person name="Schwartz H.T."/>
            <person name="Tan C.-H."/>
            <person name="Antoshechkin I."/>
            <person name="Sternberg P.W."/>
            <person name="Goodrich-Blair H."/>
            <person name="Dillman A.R."/>
        </authorList>
    </citation>
    <scope>NUCLEOTIDE SEQUENCE</scope>
    <source>
        <strain evidence="1">PS9179</strain>
        <tissue evidence="1">Whole animal</tissue>
    </source>
</reference>
<gene>
    <name evidence="1" type="ORF">QR680_015907</name>
</gene>
<protein>
    <submittedName>
        <fullName evidence="1">Uncharacterized protein</fullName>
    </submittedName>
</protein>
<evidence type="ECO:0000313" key="1">
    <source>
        <dbReference type="EMBL" id="KAK0401668.1"/>
    </source>
</evidence>
<sequence>MFLLGLISVGNVEVDQIRFVFRRVKLNLRKLAKTSRATMLNNVRLILLMLRLVLLADVEHNQVFLLFRRNLFNMNETIAIVSTFDFDLLS</sequence>
<dbReference type="EMBL" id="JAUCMV010000004">
    <property type="protein sequence ID" value="KAK0401668.1"/>
    <property type="molecule type" value="Genomic_DNA"/>
</dbReference>
<organism evidence="1 2">
    <name type="scientific">Steinernema hermaphroditum</name>
    <dbReference type="NCBI Taxonomy" id="289476"/>
    <lineage>
        <taxon>Eukaryota</taxon>
        <taxon>Metazoa</taxon>
        <taxon>Ecdysozoa</taxon>
        <taxon>Nematoda</taxon>
        <taxon>Chromadorea</taxon>
        <taxon>Rhabditida</taxon>
        <taxon>Tylenchina</taxon>
        <taxon>Panagrolaimomorpha</taxon>
        <taxon>Strongyloidoidea</taxon>
        <taxon>Steinernematidae</taxon>
        <taxon>Steinernema</taxon>
    </lineage>
</organism>
<accession>A0AA39HB93</accession>
<name>A0AA39HB93_9BILA</name>
<keyword evidence="2" id="KW-1185">Reference proteome</keyword>